<evidence type="ECO:0000256" key="1">
    <source>
        <dbReference type="ARBA" id="ARBA00008520"/>
    </source>
</evidence>
<evidence type="ECO:0000313" key="4">
    <source>
        <dbReference type="EMBL" id="BBY77780.1"/>
    </source>
</evidence>
<dbReference type="EMBL" id="AP022598">
    <property type="protein sequence ID" value="BBY77780.1"/>
    <property type="molecule type" value="Genomic_DNA"/>
</dbReference>
<organism evidence="4 5">
    <name type="scientific">Mycolicibacterium parafortuitum</name>
    <name type="common">Mycobacterium parafortuitum</name>
    <dbReference type="NCBI Taxonomy" id="39692"/>
    <lineage>
        <taxon>Bacteria</taxon>
        <taxon>Bacillati</taxon>
        <taxon>Actinomycetota</taxon>
        <taxon>Actinomycetes</taxon>
        <taxon>Mycobacteriales</taxon>
        <taxon>Mycobacteriaceae</taxon>
        <taxon>Mycolicibacterium</taxon>
    </lineage>
</organism>
<protein>
    <submittedName>
        <fullName evidence="4">ABC transporter substrate-binding protein</fullName>
    </submittedName>
</protein>
<dbReference type="Proteomes" id="UP000466554">
    <property type="component" value="Chromosome"/>
</dbReference>
<dbReference type="InterPro" id="IPR006059">
    <property type="entry name" value="SBP"/>
</dbReference>
<accession>A0A7I7U9C9</accession>
<proteinExistence type="inferred from homology"/>
<dbReference type="InterPro" id="IPR050490">
    <property type="entry name" value="Bact_solute-bd_prot1"/>
</dbReference>
<evidence type="ECO:0000256" key="2">
    <source>
        <dbReference type="ARBA" id="ARBA00022448"/>
    </source>
</evidence>
<keyword evidence="2" id="KW-0813">Transport</keyword>
<name>A0A7I7U9C9_MYCPF</name>
<dbReference type="PANTHER" id="PTHR43649:SF34">
    <property type="entry name" value="ABC TRANSPORTER PERIPLASMIC-BINDING PROTEIN YCJN-RELATED"/>
    <property type="match status" value="1"/>
</dbReference>
<dbReference type="SUPFAM" id="SSF53850">
    <property type="entry name" value="Periplasmic binding protein-like II"/>
    <property type="match status" value="1"/>
</dbReference>
<reference evidence="4 5" key="1">
    <citation type="journal article" date="2019" name="Emerg. Microbes Infect.">
        <title>Comprehensive subspecies identification of 175 nontuberculous mycobacteria species based on 7547 genomic profiles.</title>
        <authorList>
            <person name="Matsumoto Y."/>
            <person name="Kinjo T."/>
            <person name="Motooka D."/>
            <person name="Nabeya D."/>
            <person name="Jung N."/>
            <person name="Uechi K."/>
            <person name="Horii T."/>
            <person name="Iida T."/>
            <person name="Fujita J."/>
            <person name="Nakamura S."/>
        </authorList>
    </citation>
    <scope>NUCLEOTIDE SEQUENCE [LARGE SCALE GENOMIC DNA]</scope>
    <source>
        <strain evidence="4 5">JCM 6367</strain>
    </source>
</reference>
<comment type="similarity">
    <text evidence="1">Belongs to the bacterial solute-binding protein 1 family.</text>
</comment>
<evidence type="ECO:0000313" key="5">
    <source>
        <dbReference type="Proteomes" id="UP000466554"/>
    </source>
</evidence>
<dbReference type="Gene3D" id="3.40.190.10">
    <property type="entry name" value="Periplasmic binding protein-like II"/>
    <property type="match status" value="2"/>
</dbReference>
<evidence type="ECO:0000256" key="3">
    <source>
        <dbReference type="ARBA" id="ARBA00022729"/>
    </source>
</evidence>
<gene>
    <name evidence="4" type="ORF">MPRF_46790</name>
</gene>
<sequence>MLPVALIGDHNFIDEDVMKRNLFARGRRRRAIALASAPLVAASLLSACGSQGGPPTLTWYILPDNGGSVARAQECADASGGAYQVRIESLPSTATAQREQMVRRLAAGDSSIDLVSMDVVFTAEFANAGFLRPYTEEEAARLTAGMLPAPIETGIWEDTLYGTPYKTNAQLLWYRKSAAAAAGVDPASPTFTWDEMLKAAVGQKKKIAVQAQRYEGYTVWINALVLSGGGALLEDVEAGRNAKPSMNTPPGLKAAEIVGNLGRSPAAPTDLSNASEEQARANFQSEQGMFMVNWPYVLAAARSAAEEGTLPQEVVDDIGWARYPRVSADRPSAPPLGGANLGIGAYTKYPEQAVALVECINAEPKATKYMLDESEPSPYAASYDDPEIRATYDNADLIRESIGDGGPRPPTPFYTDISGAIQQTWHPPASVTSETPERTDQFMADVLAGRRLL</sequence>
<dbReference type="AlphaFoldDB" id="A0A7I7U9C9"/>
<keyword evidence="3" id="KW-0732">Signal</keyword>
<dbReference type="PANTHER" id="PTHR43649">
    <property type="entry name" value="ARABINOSE-BINDING PROTEIN-RELATED"/>
    <property type="match status" value="1"/>
</dbReference>
<dbReference type="Pfam" id="PF01547">
    <property type="entry name" value="SBP_bac_1"/>
    <property type="match status" value="1"/>
</dbReference>